<dbReference type="GO" id="GO:0035091">
    <property type="term" value="F:phosphatidylinositol binding"/>
    <property type="evidence" value="ECO:0007669"/>
    <property type="project" value="InterPro"/>
</dbReference>
<evidence type="ECO:0000259" key="2">
    <source>
        <dbReference type="PROSITE" id="PS50195"/>
    </source>
</evidence>
<keyword evidence="1" id="KW-0175">Coiled coil</keyword>
<feature type="coiled-coil region" evidence="1">
    <location>
        <begin position="528"/>
        <end position="562"/>
    </location>
</feature>
<feature type="coiled-coil region" evidence="1">
    <location>
        <begin position="332"/>
        <end position="373"/>
    </location>
</feature>
<dbReference type="PROSITE" id="PS50195">
    <property type="entry name" value="PX"/>
    <property type="match status" value="1"/>
</dbReference>
<keyword evidence="5" id="KW-1185">Reference proteome</keyword>
<accession>R7U5B1</accession>
<gene>
    <name evidence="3" type="ORF">CAPTEDRAFT_195906</name>
</gene>
<dbReference type="HOGENOM" id="CLU_336580_0_0_1"/>
<dbReference type="Pfam" id="PF00787">
    <property type="entry name" value="PX"/>
    <property type="match status" value="1"/>
</dbReference>
<dbReference type="AlphaFoldDB" id="R7U5B1"/>
<dbReference type="PANTHER" id="PTHR47194:SF3">
    <property type="entry name" value="SORTING NEXIN 29"/>
    <property type="match status" value="1"/>
</dbReference>
<evidence type="ECO:0000256" key="1">
    <source>
        <dbReference type="SAM" id="Coils"/>
    </source>
</evidence>
<feature type="coiled-coil region" evidence="1">
    <location>
        <begin position="171"/>
        <end position="205"/>
    </location>
</feature>
<dbReference type="OrthoDB" id="3176171at2759"/>
<feature type="coiled-coil region" evidence="1">
    <location>
        <begin position="407"/>
        <end position="473"/>
    </location>
</feature>
<reference evidence="4" key="3">
    <citation type="submission" date="2015-06" db="UniProtKB">
        <authorList>
            <consortium name="EnsemblMetazoa"/>
        </authorList>
    </citation>
    <scope>IDENTIFICATION</scope>
</reference>
<feature type="domain" description="PX" evidence="2">
    <location>
        <begin position="713"/>
        <end position="837"/>
    </location>
</feature>
<dbReference type="OMA" id="XVIHAPL"/>
<dbReference type="Proteomes" id="UP000014760">
    <property type="component" value="Unassembled WGS sequence"/>
</dbReference>
<sequence>MTDLCRSMTDLCHAISTDNLALSSPNWEIDQRHQEQINLLETKRQEIESLEEQFQQRESMRLQEQQALEVQLEERKQELETILKEAESAKKEAEQAKIEAVQETAIWKRRSLDVERQLTEWRMNSGRKDSNDSADLADGEVLHCGTRSPAKSPVKTERMSDILEEGLEKLRTSQLADKQQLQRRVNVLEQELENRFQQVEEIKEKGDADNDVEVLVKQKHILELQVDELSRMKSDVQGFFSLSEDHHLDGSTLHRLREESAKVASALELAEQLESRIDGESVMKKQEKQSWLSQQQEQLNVDRALLHDDRNYLRELEESVLLSNEEIPPEEMAAIAEEKARIEELHQKYNDKEREFEQKIAEEMALIEAEQSERLEGVLEEKATAQHHWEQTVGGELQQRQLQIKELDSLQKATGDAVKRLEQLQEEVQSTEQELQEKRLHLQELEERQTDELQRATQEVQRLQQQINTHEMENEVSLIHSQLQSLARLLESDGGSNPDVDIFEQCRKFTEAAATYNEQQKAEGAPRIDASECAVDDLETQLNRVEHELREQRESYAQQRQQELDTIDMKRFHLQEMEDQERINALVEQEVKRRLLEERVEREKMRRMEREREKLLREREIWRIRRAHARDLEILKQKFDPRDGNADEMTLRKANPYTSLVNTGGYNAERHLHRMVRPLTISFLLHDLSSYLKMPARSMSALNTLNNTRVHENPFHISIPSFAHRGSGLDGHYDFEVKCMVLDETWTLFRRYSRFRELHLDLRKQYPEISALIFPPKRWFSSYSDKIAEERKQHLEDYLQNLLNVLFHRRNCILHPSKTLIYSKQVLCNFHPFFKKGVFESGKYSSG</sequence>
<dbReference type="SUPFAM" id="SSF64268">
    <property type="entry name" value="PX domain"/>
    <property type="match status" value="1"/>
</dbReference>
<reference evidence="5" key="1">
    <citation type="submission" date="2012-12" db="EMBL/GenBank/DDBJ databases">
        <authorList>
            <person name="Hellsten U."/>
            <person name="Grimwood J."/>
            <person name="Chapman J.A."/>
            <person name="Shapiro H."/>
            <person name="Aerts A."/>
            <person name="Otillar R.P."/>
            <person name="Terry A.Y."/>
            <person name="Boore J.L."/>
            <person name="Simakov O."/>
            <person name="Marletaz F."/>
            <person name="Cho S.-J."/>
            <person name="Edsinger-Gonzales E."/>
            <person name="Havlak P."/>
            <person name="Kuo D.-H."/>
            <person name="Larsson T."/>
            <person name="Lv J."/>
            <person name="Arendt D."/>
            <person name="Savage R."/>
            <person name="Osoegawa K."/>
            <person name="de Jong P."/>
            <person name="Lindberg D.R."/>
            <person name="Seaver E.C."/>
            <person name="Weisblat D.A."/>
            <person name="Putnam N.H."/>
            <person name="Grigoriev I.V."/>
            <person name="Rokhsar D.S."/>
        </authorList>
    </citation>
    <scope>NUCLEOTIDE SEQUENCE</scope>
    <source>
        <strain evidence="5">I ESC-2004</strain>
    </source>
</reference>
<dbReference type="EMBL" id="KB307500">
    <property type="protein sequence ID" value="ELT98871.1"/>
    <property type="molecule type" value="Genomic_DNA"/>
</dbReference>
<evidence type="ECO:0000313" key="3">
    <source>
        <dbReference type="EMBL" id="ELT98871.1"/>
    </source>
</evidence>
<dbReference type="EMBL" id="AMQN01010291">
    <property type="status" value="NOT_ANNOTATED_CDS"/>
    <property type="molecule type" value="Genomic_DNA"/>
</dbReference>
<dbReference type="STRING" id="283909.R7U5B1"/>
<dbReference type="EnsemblMetazoa" id="CapteT195906">
    <property type="protein sequence ID" value="CapteP195906"/>
    <property type="gene ID" value="CapteG195906"/>
</dbReference>
<dbReference type="InterPro" id="IPR001683">
    <property type="entry name" value="PX_dom"/>
</dbReference>
<name>R7U5B1_CAPTE</name>
<organism evidence="3">
    <name type="scientific">Capitella teleta</name>
    <name type="common">Polychaete worm</name>
    <dbReference type="NCBI Taxonomy" id="283909"/>
    <lineage>
        <taxon>Eukaryota</taxon>
        <taxon>Metazoa</taxon>
        <taxon>Spiralia</taxon>
        <taxon>Lophotrochozoa</taxon>
        <taxon>Annelida</taxon>
        <taxon>Polychaeta</taxon>
        <taxon>Sedentaria</taxon>
        <taxon>Scolecida</taxon>
        <taxon>Capitellidae</taxon>
        <taxon>Capitella</taxon>
    </lineage>
</organism>
<evidence type="ECO:0000313" key="5">
    <source>
        <dbReference type="Proteomes" id="UP000014760"/>
    </source>
</evidence>
<proteinExistence type="predicted"/>
<feature type="coiled-coil region" evidence="1">
    <location>
        <begin position="33"/>
        <end position="106"/>
    </location>
</feature>
<protein>
    <recommendedName>
        <fullName evidence="2">PX domain-containing protein</fullName>
    </recommendedName>
</protein>
<feature type="coiled-coil region" evidence="1">
    <location>
        <begin position="586"/>
        <end position="625"/>
    </location>
</feature>
<dbReference type="SMART" id="SM00312">
    <property type="entry name" value="PX"/>
    <property type="match status" value="1"/>
</dbReference>
<evidence type="ECO:0000313" key="4">
    <source>
        <dbReference type="EnsemblMetazoa" id="CapteP195906"/>
    </source>
</evidence>
<reference evidence="3 5" key="2">
    <citation type="journal article" date="2013" name="Nature">
        <title>Insights into bilaterian evolution from three spiralian genomes.</title>
        <authorList>
            <person name="Simakov O."/>
            <person name="Marletaz F."/>
            <person name="Cho S.J."/>
            <person name="Edsinger-Gonzales E."/>
            <person name="Havlak P."/>
            <person name="Hellsten U."/>
            <person name="Kuo D.H."/>
            <person name="Larsson T."/>
            <person name="Lv J."/>
            <person name="Arendt D."/>
            <person name="Savage R."/>
            <person name="Osoegawa K."/>
            <person name="de Jong P."/>
            <person name="Grimwood J."/>
            <person name="Chapman J.A."/>
            <person name="Shapiro H."/>
            <person name="Aerts A."/>
            <person name="Otillar R.P."/>
            <person name="Terry A.Y."/>
            <person name="Boore J.L."/>
            <person name="Grigoriev I.V."/>
            <person name="Lindberg D.R."/>
            <person name="Seaver E.C."/>
            <person name="Weisblat D.A."/>
            <person name="Putnam N.H."/>
            <person name="Rokhsar D.S."/>
        </authorList>
    </citation>
    <scope>NUCLEOTIDE SEQUENCE</scope>
    <source>
        <strain evidence="3 5">I ESC-2004</strain>
    </source>
</reference>
<dbReference type="Gene3D" id="3.30.1520.10">
    <property type="entry name" value="Phox-like domain"/>
    <property type="match status" value="1"/>
</dbReference>
<dbReference type="PANTHER" id="PTHR47194">
    <property type="entry name" value="SORTING NEXIN-29-RELATED"/>
    <property type="match status" value="1"/>
</dbReference>
<dbReference type="InterPro" id="IPR036871">
    <property type="entry name" value="PX_dom_sf"/>
</dbReference>